<gene>
    <name evidence="4" type="ORF">GW7_01422</name>
</gene>
<dbReference type="AlphaFoldDB" id="G5BQY0"/>
<evidence type="ECO:0000256" key="1">
    <source>
        <dbReference type="ARBA" id="ARBA00022857"/>
    </source>
</evidence>
<dbReference type="Gene3D" id="3.20.20.100">
    <property type="entry name" value="NADP-dependent oxidoreductase domain"/>
    <property type="match status" value="2"/>
</dbReference>
<keyword evidence="1" id="KW-0521">NADP</keyword>
<reference evidence="4 5" key="1">
    <citation type="journal article" date="2011" name="Nature">
        <title>Genome sequencing reveals insights into physiology and longevity of the naked mole rat.</title>
        <authorList>
            <person name="Kim E.B."/>
            <person name="Fang X."/>
            <person name="Fushan A.A."/>
            <person name="Huang Z."/>
            <person name="Lobanov A.V."/>
            <person name="Han L."/>
            <person name="Marino S.M."/>
            <person name="Sun X."/>
            <person name="Turanov A.A."/>
            <person name="Yang P."/>
            <person name="Yim S.H."/>
            <person name="Zhao X."/>
            <person name="Kasaikina M.V."/>
            <person name="Stoletzki N."/>
            <person name="Peng C."/>
            <person name="Polak P."/>
            <person name="Xiong Z."/>
            <person name="Kiezun A."/>
            <person name="Zhu Y."/>
            <person name="Chen Y."/>
            <person name="Kryukov G.V."/>
            <person name="Zhang Q."/>
            <person name="Peshkin L."/>
            <person name="Yang L."/>
            <person name="Bronson R.T."/>
            <person name="Buffenstein R."/>
            <person name="Wang B."/>
            <person name="Han C."/>
            <person name="Li Q."/>
            <person name="Chen L."/>
            <person name="Zhao W."/>
            <person name="Sunyaev S.R."/>
            <person name="Park T.J."/>
            <person name="Zhang G."/>
            <person name="Wang J."/>
            <person name="Gladyshev V.N."/>
        </authorList>
    </citation>
    <scope>NUCLEOTIDE SEQUENCE [LARGE SCALE GENOMIC DNA]</scope>
</reference>
<dbReference type="InterPro" id="IPR020471">
    <property type="entry name" value="AKR"/>
</dbReference>
<evidence type="ECO:0000256" key="2">
    <source>
        <dbReference type="ARBA" id="ARBA00023002"/>
    </source>
</evidence>
<dbReference type="GO" id="GO:0016491">
    <property type="term" value="F:oxidoreductase activity"/>
    <property type="evidence" value="ECO:0007669"/>
    <property type="project" value="UniProtKB-KW"/>
</dbReference>
<evidence type="ECO:0000313" key="4">
    <source>
        <dbReference type="EMBL" id="EHB11691.1"/>
    </source>
</evidence>
<proteinExistence type="predicted"/>
<dbReference type="InterPro" id="IPR023210">
    <property type="entry name" value="NADP_OxRdtase_dom"/>
</dbReference>
<keyword evidence="2" id="KW-0560">Oxidoreductase</keyword>
<organism evidence="4 5">
    <name type="scientific">Heterocephalus glaber</name>
    <name type="common">Naked mole rat</name>
    <dbReference type="NCBI Taxonomy" id="10181"/>
    <lineage>
        <taxon>Eukaryota</taxon>
        <taxon>Metazoa</taxon>
        <taxon>Chordata</taxon>
        <taxon>Craniata</taxon>
        <taxon>Vertebrata</taxon>
        <taxon>Euteleostomi</taxon>
        <taxon>Mammalia</taxon>
        <taxon>Eutheria</taxon>
        <taxon>Euarchontoglires</taxon>
        <taxon>Glires</taxon>
        <taxon>Rodentia</taxon>
        <taxon>Hystricomorpha</taxon>
        <taxon>Bathyergidae</taxon>
        <taxon>Heterocephalus</taxon>
    </lineage>
</organism>
<dbReference type="STRING" id="10181.G5BQY0"/>
<feature type="domain" description="NADP-dependent oxidoreductase" evidence="3">
    <location>
        <begin position="17"/>
        <end position="70"/>
    </location>
</feature>
<dbReference type="InParanoid" id="G5BQY0"/>
<sequence length="145" mass="16398">MAIFLELSTKAKMPIVGLGTWKSLPSKVKEAVKVASNAGYHHMDCAYMYQNENEVGEAIQRRSERRMDFRLGRNSSRDNNGNILPSEVTFLDVWEVLEELVNKELVKALGGSNFNHFQVKKLLIKPVLPLQGHHCHCLQPPGLSR</sequence>
<dbReference type="PANTHER" id="PTHR11732">
    <property type="entry name" value="ALDO/KETO REDUCTASE"/>
    <property type="match status" value="1"/>
</dbReference>
<evidence type="ECO:0000313" key="5">
    <source>
        <dbReference type="Proteomes" id="UP000006813"/>
    </source>
</evidence>
<dbReference type="Proteomes" id="UP000006813">
    <property type="component" value="Unassembled WGS sequence"/>
</dbReference>
<dbReference type="SUPFAM" id="SSF51430">
    <property type="entry name" value="NAD(P)-linked oxidoreductase"/>
    <property type="match status" value="1"/>
</dbReference>
<protein>
    <submittedName>
        <fullName evidence="4">Aldose reductase-related protein 2</fullName>
    </submittedName>
</protein>
<dbReference type="InterPro" id="IPR036812">
    <property type="entry name" value="NAD(P)_OxRdtase_dom_sf"/>
</dbReference>
<dbReference type="EMBL" id="JH171422">
    <property type="protein sequence ID" value="EHB11691.1"/>
    <property type="molecule type" value="Genomic_DNA"/>
</dbReference>
<accession>G5BQY0</accession>
<dbReference type="Pfam" id="PF00248">
    <property type="entry name" value="Aldo_ket_red"/>
    <property type="match status" value="1"/>
</dbReference>
<evidence type="ECO:0000259" key="3">
    <source>
        <dbReference type="Pfam" id="PF00248"/>
    </source>
</evidence>
<name>G5BQY0_HETGA</name>